<keyword evidence="2 6" id="KW-0560">Oxidoreductase</keyword>
<dbReference type="PANTHER" id="PTHR22981:SF7">
    <property type="entry name" value="3-HYDROXYISOBUTYRATE DEHYDROGENASE, MITOCHONDRIAL"/>
    <property type="match status" value="1"/>
</dbReference>
<dbReference type="InterPro" id="IPR036291">
    <property type="entry name" value="NAD(P)-bd_dom_sf"/>
</dbReference>
<evidence type="ECO:0000259" key="4">
    <source>
        <dbReference type="Pfam" id="PF03446"/>
    </source>
</evidence>
<dbReference type="RefSeq" id="WP_388006595.1">
    <property type="nucleotide sequence ID" value="NZ_JBHUEE010000005.1"/>
</dbReference>
<reference evidence="7" key="1">
    <citation type="journal article" date="2019" name="Int. J. Syst. Evol. Microbiol.">
        <title>The Global Catalogue of Microorganisms (GCM) 10K type strain sequencing project: providing services to taxonomists for standard genome sequencing and annotation.</title>
        <authorList>
            <consortium name="The Broad Institute Genomics Platform"/>
            <consortium name="The Broad Institute Genome Sequencing Center for Infectious Disease"/>
            <person name="Wu L."/>
            <person name="Ma J."/>
        </authorList>
    </citation>
    <scope>NUCLEOTIDE SEQUENCE [LARGE SCALE GENOMIC DNA]</scope>
    <source>
        <strain evidence="7">JCM 17130</strain>
    </source>
</reference>
<comment type="similarity">
    <text evidence="1">Belongs to the HIBADH-related family.</text>
</comment>
<protein>
    <submittedName>
        <fullName evidence="6">NAD(P)-dependent oxidoreductase</fullName>
        <ecNumber evidence="6">1.1.-.-</ecNumber>
    </submittedName>
</protein>
<dbReference type="InterPro" id="IPR015815">
    <property type="entry name" value="HIBADH-related"/>
</dbReference>
<name>A0ABW4L6D7_9MICO</name>
<dbReference type="PIRSF" id="PIRSF000103">
    <property type="entry name" value="HIBADH"/>
    <property type="match status" value="1"/>
</dbReference>
<evidence type="ECO:0000256" key="1">
    <source>
        <dbReference type="ARBA" id="ARBA00009080"/>
    </source>
</evidence>
<evidence type="ECO:0000313" key="7">
    <source>
        <dbReference type="Proteomes" id="UP001597277"/>
    </source>
</evidence>
<dbReference type="Pfam" id="PF03446">
    <property type="entry name" value="NAD_binding_2"/>
    <property type="match status" value="1"/>
</dbReference>
<accession>A0ABW4L6D7</accession>
<evidence type="ECO:0000256" key="2">
    <source>
        <dbReference type="ARBA" id="ARBA00023002"/>
    </source>
</evidence>
<comment type="caution">
    <text evidence="6">The sequence shown here is derived from an EMBL/GenBank/DDBJ whole genome shotgun (WGS) entry which is preliminary data.</text>
</comment>
<dbReference type="InterPro" id="IPR013328">
    <property type="entry name" value="6PGD_dom2"/>
</dbReference>
<keyword evidence="3" id="KW-0520">NAD</keyword>
<dbReference type="PANTHER" id="PTHR22981">
    <property type="entry name" value="3-HYDROXYISOBUTYRATE DEHYDROGENASE-RELATED"/>
    <property type="match status" value="1"/>
</dbReference>
<feature type="domain" description="3-hydroxyisobutyrate dehydrogenase-like NAD-binding" evidence="5">
    <location>
        <begin position="190"/>
        <end position="309"/>
    </location>
</feature>
<dbReference type="EC" id="1.1.-.-" evidence="6"/>
<dbReference type="Gene3D" id="1.10.1040.10">
    <property type="entry name" value="N-(1-d-carboxylethyl)-l-norvaline Dehydrogenase, domain 2"/>
    <property type="match status" value="1"/>
</dbReference>
<dbReference type="InterPro" id="IPR008927">
    <property type="entry name" value="6-PGluconate_DH-like_C_sf"/>
</dbReference>
<gene>
    <name evidence="6" type="ORF">ACFSE6_11140</name>
</gene>
<dbReference type="Pfam" id="PF14833">
    <property type="entry name" value="NAD_binding_11"/>
    <property type="match status" value="1"/>
</dbReference>
<evidence type="ECO:0000256" key="3">
    <source>
        <dbReference type="ARBA" id="ARBA00023027"/>
    </source>
</evidence>
<dbReference type="Gene3D" id="3.40.50.720">
    <property type="entry name" value="NAD(P)-binding Rossmann-like Domain"/>
    <property type="match status" value="1"/>
</dbReference>
<dbReference type="InterPro" id="IPR002204">
    <property type="entry name" value="3-OH-isobutyrate_DH-rel_CS"/>
</dbReference>
<proteinExistence type="inferred from homology"/>
<dbReference type="GO" id="GO:0016491">
    <property type="term" value="F:oxidoreductase activity"/>
    <property type="evidence" value="ECO:0007669"/>
    <property type="project" value="UniProtKB-KW"/>
</dbReference>
<sequence length="313" mass="32042">MSGPEPGLEGDSMDTAGGDRVGFVGLGTMGTPMVTNVVRAGYAVVVHDADPDRTARIAAELAEVPGGGPATAATDPGDLAGCDVVVTMLPTSAIVRSVLLDGTELRLPLRPGAVVVDMSSSDPTETVETGQVLARHGVALVDAPVSGAKERAAEGTLAIMLGADDDAAAERAVPVVETMSRSIYRTGKLGTGHAMKALNNFVAGAAFTATAEALTAGARFGLDPQVMIDVLNDSTGQTFSSSVVFGPHIVEGRYATGFALPLLTKDVRIAQTLQQAVGHHAPVADAVSAALGEALEALGDVDHTEAFRYWEKQ</sequence>
<dbReference type="InterPro" id="IPR029154">
    <property type="entry name" value="HIBADH-like_NADP-bd"/>
</dbReference>
<feature type="domain" description="6-phosphogluconate dehydrogenase NADP-binding" evidence="4">
    <location>
        <begin position="20"/>
        <end position="185"/>
    </location>
</feature>
<evidence type="ECO:0000259" key="5">
    <source>
        <dbReference type="Pfam" id="PF14833"/>
    </source>
</evidence>
<organism evidence="6 7">
    <name type="scientific">Georgenia deserti</name>
    <dbReference type="NCBI Taxonomy" id="2093781"/>
    <lineage>
        <taxon>Bacteria</taxon>
        <taxon>Bacillati</taxon>
        <taxon>Actinomycetota</taxon>
        <taxon>Actinomycetes</taxon>
        <taxon>Micrococcales</taxon>
        <taxon>Bogoriellaceae</taxon>
        <taxon>Georgenia</taxon>
    </lineage>
</organism>
<dbReference type="SUPFAM" id="SSF48179">
    <property type="entry name" value="6-phosphogluconate dehydrogenase C-terminal domain-like"/>
    <property type="match status" value="1"/>
</dbReference>
<dbReference type="InterPro" id="IPR006115">
    <property type="entry name" value="6PGDH_NADP-bd"/>
</dbReference>
<dbReference type="EMBL" id="JBHUEE010000005">
    <property type="protein sequence ID" value="MFD1718393.1"/>
    <property type="molecule type" value="Genomic_DNA"/>
</dbReference>
<dbReference type="SUPFAM" id="SSF51735">
    <property type="entry name" value="NAD(P)-binding Rossmann-fold domains"/>
    <property type="match status" value="1"/>
</dbReference>
<dbReference type="Proteomes" id="UP001597277">
    <property type="component" value="Unassembled WGS sequence"/>
</dbReference>
<keyword evidence="7" id="KW-1185">Reference proteome</keyword>
<evidence type="ECO:0000313" key="6">
    <source>
        <dbReference type="EMBL" id="MFD1718393.1"/>
    </source>
</evidence>
<dbReference type="PROSITE" id="PS00895">
    <property type="entry name" value="3_HYDROXYISOBUT_DH"/>
    <property type="match status" value="1"/>
</dbReference>